<dbReference type="PANTHER" id="PTHR11877">
    <property type="entry name" value="HYDROXYMETHYLGLUTARYL-COA SYNTHASE"/>
    <property type="match status" value="1"/>
</dbReference>
<dbReference type="CDD" id="cd00831">
    <property type="entry name" value="CHS_like"/>
    <property type="match status" value="1"/>
</dbReference>
<keyword evidence="2" id="KW-0808">Transferase</keyword>
<dbReference type="PIRSF" id="PIRSF000451">
    <property type="entry name" value="PKS_III"/>
    <property type="match status" value="1"/>
</dbReference>
<dbReference type="SUPFAM" id="SSF53901">
    <property type="entry name" value="Thiolase-like"/>
    <property type="match status" value="1"/>
</dbReference>
<dbReference type="PANTHER" id="PTHR11877:SF99">
    <property type="entry name" value="1,3,6,8-TETRAHYDROXYNAPHTHALENE SYNTHASE"/>
    <property type="match status" value="1"/>
</dbReference>
<evidence type="ECO:0000313" key="6">
    <source>
        <dbReference type="EMBL" id="MCC5464827.1"/>
    </source>
</evidence>
<dbReference type="Proteomes" id="UP001165492">
    <property type="component" value="Unassembled WGS sequence"/>
</dbReference>
<dbReference type="EMBL" id="JAJHJB010000005">
    <property type="protein sequence ID" value="MCC5464827.1"/>
    <property type="molecule type" value="Genomic_DNA"/>
</dbReference>
<evidence type="ECO:0000256" key="2">
    <source>
        <dbReference type="ARBA" id="ARBA00022679"/>
    </source>
</evidence>
<dbReference type="InterPro" id="IPR016039">
    <property type="entry name" value="Thiolase-like"/>
</dbReference>
<accession>A0ABS8HNN4</accession>
<evidence type="ECO:0000256" key="3">
    <source>
        <dbReference type="ARBA" id="ARBA00023315"/>
    </source>
</evidence>
<proteinExistence type="inferred from homology"/>
<feature type="domain" description="Chalcone/stilbene synthase C-terminal" evidence="5">
    <location>
        <begin position="237"/>
        <end position="370"/>
    </location>
</feature>
<protein>
    <submittedName>
        <fullName evidence="6">Stilbene synthase</fullName>
    </submittedName>
</protein>
<evidence type="ECO:0000259" key="5">
    <source>
        <dbReference type="Pfam" id="PF02797"/>
    </source>
</evidence>
<dbReference type="InterPro" id="IPR011141">
    <property type="entry name" value="Polyketide_synthase_type-III"/>
</dbReference>
<name>A0ABS8HNN4_9FIRM</name>
<reference evidence="6" key="1">
    <citation type="submission" date="2021-11" db="EMBL/GenBank/DDBJ databases">
        <title>Description of a new species Pelosinus isolated from the bottom sediments of Lake Baikal.</title>
        <authorList>
            <person name="Zakharyuk A."/>
        </authorList>
    </citation>
    <scope>NUCLEOTIDE SEQUENCE</scope>
    <source>
        <strain evidence="6">Bkl1</strain>
    </source>
</reference>
<organism evidence="6 7">
    <name type="scientific">Pelosinus baikalensis</name>
    <dbReference type="NCBI Taxonomy" id="2892015"/>
    <lineage>
        <taxon>Bacteria</taxon>
        <taxon>Bacillati</taxon>
        <taxon>Bacillota</taxon>
        <taxon>Negativicutes</taxon>
        <taxon>Selenomonadales</taxon>
        <taxon>Sporomusaceae</taxon>
        <taxon>Pelosinus</taxon>
    </lineage>
</organism>
<evidence type="ECO:0000256" key="1">
    <source>
        <dbReference type="ARBA" id="ARBA00005531"/>
    </source>
</evidence>
<feature type="domain" description="Chalcone/stilbene synthase N-terminal" evidence="4">
    <location>
        <begin position="26"/>
        <end position="226"/>
    </location>
</feature>
<comment type="similarity">
    <text evidence="1">Belongs to the thiolase-like superfamily. Chalcone/stilbene synthases family.</text>
</comment>
<evidence type="ECO:0000313" key="7">
    <source>
        <dbReference type="Proteomes" id="UP001165492"/>
    </source>
</evidence>
<keyword evidence="3" id="KW-0012">Acyltransferase</keyword>
<gene>
    <name evidence="6" type="ORF">LMF89_05510</name>
</gene>
<dbReference type="Gene3D" id="3.40.47.10">
    <property type="match status" value="2"/>
</dbReference>
<dbReference type="Pfam" id="PF02797">
    <property type="entry name" value="Chal_sti_synt_C"/>
    <property type="match status" value="1"/>
</dbReference>
<dbReference type="InterPro" id="IPR012328">
    <property type="entry name" value="Chalcone/stilbene_synt_C"/>
</dbReference>
<evidence type="ECO:0000259" key="4">
    <source>
        <dbReference type="Pfam" id="PF00195"/>
    </source>
</evidence>
<dbReference type="Pfam" id="PF00195">
    <property type="entry name" value="Chal_sti_synt_N"/>
    <property type="match status" value="1"/>
</dbReference>
<sequence length="371" mass="40640">MVFFNTLLNSVVVLKIPIGGDYNMVKPTIQAIGTAVPHYALEQKEIKEFVASMFRSHVDHIDKLLPIFENSCVKVRYLSRPLEWYAAPHSFSEANQIFKEVALDLAEKAALQAMLRGNIKPMDIGMVIFVTSTGIATPTLDAKLIERLGLSPHTRRLPIWGLGCGGGAAGLARANELAYSMPGKSILLVAVELCSLTFQRNDFSKSNIVGTSIFADGAAAVLITMDGEGPAILGNHSTLFPNSEDIMGWELVETGLKVRFSRDIPSIVRRYLPDLLREACGKWGIEQEKIAHYVVHPGGAKVLDAYSGSLNISKDQLSQAYKILIDYGNMSSASILFVLEKFMAETPAKDEYGIMLALGPGFSAEQVLFKW</sequence>
<dbReference type="InterPro" id="IPR001099">
    <property type="entry name" value="Chalcone/stilbene_synt_N"/>
</dbReference>
<comment type="caution">
    <text evidence="6">The sequence shown here is derived from an EMBL/GenBank/DDBJ whole genome shotgun (WGS) entry which is preliminary data.</text>
</comment>
<keyword evidence="7" id="KW-1185">Reference proteome</keyword>